<proteinExistence type="inferred from homology"/>
<evidence type="ECO:0000256" key="1">
    <source>
        <dbReference type="ARBA" id="ARBA00006217"/>
    </source>
</evidence>
<sequence>MFKKFIKAFKEFWNYHVEDHTTTLDILKEGNEQFTSYILHSAPVSNIERVRHMAIHGQNPQAVIVTCSDARISPERIFNAEMGDFFIIRTAGHVVGALEIGSIEYAVTHSSVDIIIVMGHENCGAVKSCIEDHDGAELGYIKDILHEVQPSIDKAALETDNKFELLERAEDLNVYHTVDKIKASSILKPYIESGKVIVVGAKYGIATGKVTFFDDTITCPVTYNK</sequence>
<feature type="binding site" evidence="2">
    <location>
        <position position="67"/>
    </location>
    <ligand>
        <name>Zn(2+)</name>
        <dbReference type="ChEBI" id="CHEBI:29105"/>
    </ligand>
</feature>
<evidence type="ECO:0000313" key="4">
    <source>
        <dbReference type="Proteomes" id="UP000824176"/>
    </source>
</evidence>
<accession>A0A9D2KBN9</accession>
<dbReference type="SUPFAM" id="SSF53056">
    <property type="entry name" value="beta-carbonic anhydrase, cab"/>
    <property type="match status" value="1"/>
</dbReference>
<keyword evidence="2" id="KW-0862">Zinc</keyword>
<dbReference type="GO" id="GO:0008270">
    <property type="term" value="F:zinc ion binding"/>
    <property type="evidence" value="ECO:0007669"/>
    <property type="project" value="InterPro"/>
</dbReference>
<dbReference type="GO" id="GO:0004089">
    <property type="term" value="F:carbonate dehydratase activity"/>
    <property type="evidence" value="ECO:0007669"/>
    <property type="project" value="InterPro"/>
</dbReference>
<dbReference type="InterPro" id="IPR001765">
    <property type="entry name" value="Carbonic_anhydrase"/>
</dbReference>
<dbReference type="NCBIfam" id="TIGR01965">
    <property type="entry name" value="VCBS_repeat"/>
    <property type="match status" value="1"/>
</dbReference>
<dbReference type="PANTHER" id="PTHR11002:SF79">
    <property type="entry name" value="CARBONIC ANHYDRASE 2"/>
    <property type="match status" value="1"/>
</dbReference>
<dbReference type="Pfam" id="PF00484">
    <property type="entry name" value="Pro_CA"/>
    <property type="match status" value="1"/>
</dbReference>
<keyword evidence="2" id="KW-0479">Metal-binding</keyword>
<dbReference type="AlphaFoldDB" id="A0A9D2KBN9"/>
<gene>
    <name evidence="3" type="ORF">H9804_03425</name>
</gene>
<protein>
    <submittedName>
        <fullName evidence="3">VCBS domain-containing protein</fullName>
    </submittedName>
</protein>
<dbReference type="EMBL" id="DXAQ01000051">
    <property type="protein sequence ID" value="HIZ88972.1"/>
    <property type="molecule type" value="Genomic_DNA"/>
</dbReference>
<dbReference type="SMART" id="SM00947">
    <property type="entry name" value="Pro_CA"/>
    <property type="match status" value="1"/>
</dbReference>
<feature type="binding site" evidence="2">
    <location>
        <position position="69"/>
    </location>
    <ligand>
        <name>Zn(2+)</name>
        <dbReference type="ChEBI" id="CHEBI:29105"/>
    </ligand>
</feature>
<comment type="caution">
    <text evidence="3">The sequence shown here is derived from an EMBL/GenBank/DDBJ whole genome shotgun (WGS) entry which is preliminary data.</text>
</comment>
<evidence type="ECO:0000256" key="2">
    <source>
        <dbReference type="PIRSR" id="PIRSR601765-1"/>
    </source>
</evidence>
<comment type="similarity">
    <text evidence="1">Belongs to the beta-class carbonic anhydrase family.</text>
</comment>
<reference evidence="3" key="1">
    <citation type="journal article" date="2021" name="PeerJ">
        <title>Extensive microbial diversity within the chicken gut microbiome revealed by metagenomics and culture.</title>
        <authorList>
            <person name="Gilroy R."/>
            <person name="Ravi A."/>
            <person name="Getino M."/>
            <person name="Pursley I."/>
            <person name="Horton D.L."/>
            <person name="Alikhan N.F."/>
            <person name="Baker D."/>
            <person name="Gharbi K."/>
            <person name="Hall N."/>
            <person name="Watson M."/>
            <person name="Adriaenssens E.M."/>
            <person name="Foster-Nyarko E."/>
            <person name="Jarju S."/>
            <person name="Secka A."/>
            <person name="Antonio M."/>
            <person name="Oren A."/>
            <person name="Chaudhuri R.R."/>
            <person name="La Ragione R."/>
            <person name="Hildebrand F."/>
            <person name="Pallen M.J."/>
        </authorList>
    </citation>
    <scope>NUCLEOTIDE SEQUENCE</scope>
    <source>
        <strain evidence="3">ChiW4-1371</strain>
    </source>
</reference>
<comment type="cofactor">
    <cofactor evidence="2">
        <name>Zn(2+)</name>
        <dbReference type="ChEBI" id="CHEBI:29105"/>
    </cofactor>
    <text evidence="2">Binds 1 zinc ion per subunit.</text>
</comment>
<organism evidence="3 4">
    <name type="scientific">Candidatus Mucispirillum faecigallinarum</name>
    <dbReference type="NCBI Taxonomy" id="2838699"/>
    <lineage>
        <taxon>Bacteria</taxon>
        <taxon>Pseudomonadati</taxon>
        <taxon>Deferribacterota</taxon>
        <taxon>Deferribacteres</taxon>
        <taxon>Deferribacterales</taxon>
        <taxon>Mucispirillaceae</taxon>
        <taxon>Mucispirillum</taxon>
    </lineage>
</organism>
<feature type="binding site" evidence="2">
    <location>
        <position position="123"/>
    </location>
    <ligand>
        <name>Zn(2+)</name>
        <dbReference type="ChEBI" id="CHEBI:29105"/>
    </ligand>
</feature>
<dbReference type="Proteomes" id="UP000824176">
    <property type="component" value="Unassembled WGS sequence"/>
</dbReference>
<evidence type="ECO:0000313" key="3">
    <source>
        <dbReference type="EMBL" id="HIZ88972.1"/>
    </source>
</evidence>
<dbReference type="PANTHER" id="PTHR11002">
    <property type="entry name" value="CARBONIC ANHYDRASE"/>
    <property type="match status" value="1"/>
</dbReference>
<name>A0A9D2KBN9_9BACT</name>
<dbReference type="InterPro" id="IPR010221">
    <property type="entry name" value="VCBS_dom"/>
</dbReference>
<reference evidence="3" key="2">
    <citation type="submission" date="2021-04" db="EMBL/GenBank/DDBJ databases">
        <authorList>
            <person name="Gilroy R."/>
        </authorList>
    </citation>
    <scope>NUCLEOTIDE SEQUENCE</scope>
    <source>
        <strain evidence="3">ChiW4-1371</strain>
    </source>
</reference>
<dbReference type="InterPro" id="IPR036874">
    <property type="entry name" value="Carbonic_anhydrase_sf"/>
</dbReference>
<feature type="binding site" evidence="2">
    <location>
        <position position="120"/>
    </location>
    <ligand>
        <name>Zn(2+)</name>
        <dbReference type="ChEBI" id="CHEBI:29105"/>
    </ligand>
</feature>
<dbReference type="Gene3D" id="3.40.1050.10">
    <property type="entry name" value="Carbonic anhydrase"/>
    <property type="match status" value="1"/>
</dbReference>